<evidence type="ECO:0000313" key="3">
    <source>
        <dbReference type="Proteomes" id="UP000017819"/>
    </source>
</evidence>
<gene>
    <name evidence="2" type="ORF">N177_3738</name>
</gene>
<dbReference type="EMBL" id="AWXZ01000040">
    <property type="protein sequence ID" value="ESR22602.1"/>
    <property type="molecule type" value="Genomic_DNA"/>
</dbReference>
<evidence type="ECO:0000256" key="1">
    <source>
        <dbReference type="SAM" id="MobiDB-lite"/>
    </source>
</evidence>
<proteinExistence type="predicted"/>
<protein>
    <submittedName>
        <fullName evidence="2">Uncharacterized protein</fullName>
    </submittedName>
</protein>
<dbReference type="AlphaFoldDB" id="V4QS58"/>
<name>V4QS58_9HYPH</name>
<dbReference type="STRING" id="631454.N177_3738"/>
<sequence>MVCGARSRTERQRADLVRAPVPPEASRRRDGAGLSKSRGSEEACATLAFSGRGGIR</sequence>
<comment type="caution">
    <text evidence="2">The sequence shown here is derived from an EMBL/GenBank/DDBJ whole genome shotgun (WGS) entry which is preliminary data.</text>
</comment>
<evidence type="ECO:0000313" key="2">
    <source>
        <dbReference type="EMBL" id="ESR22602.1"/>
    </source>
</evidence>
<feature type="compositionally biased region" description="Basic and acidic residues" evidence="1">
    <location>
        <begin position="7"/>
        <end position="16"/>
    </location>
</feature>
<accession>V4QS58</accession>
<keyword evidence="3" id="KW-1185">Reference proteome</keyword>
<organism evidence="2 3">
    <name type="scientific">Lutibaculum baratangense AMV1</name>
    <dbReference type="NCBI Taxonomy" id="631454"/>
    <lineage>
        <taxon>Bacteria</taxon>
        <taxon>Pseudomonadati</taxon>
        <taxon>Pseudomonadota</taxon>
        <taxon>Alphaproteobacteria</taxon>
        <taxon>Hyphomicrobiales</taxon>
        <taxon>Tepidamorphaceae</taxon>
        <taxon>Lutibaculum</taxon>
    </lineage>
</organism>
<dbReference type="Proteomes" id="UP000017819">
    <property type="component" value="Unassembled WGS sequence"/>
</dbReference>
<reference evidence="2 3" key="1">
    <citation type="journal article" date="2014" name="Genome Announc.">
        <title>Draft Genome Sequence of Lutibaculum baratangense Strain AMV1T, Isolated from a Mud Volcano in Andamans, India.</title>
        <authorList>
            <person name="Singh A."/>
            <person name="Sreenivas A."/>
            <person name="Sathyanarayana Reddy G."/>
            <person name="Pinnaka A.K."/>
            <person name="Shivaji S."/>
        </authorList>
    </citation>
    <scope>NUCLEOTIDE SEQUENCE [LARGE SCALE GENOMIC DNA]</scope>
    <source>
        <strain evidence="2 3">AMV1</strain>
    </source>
</reference>
<feature type="region of interest" description="Disordered" evidence="1">
    <location>
        <begin position="1"/>
        <end position="56"/>
    </location>
</feature>